<organism evidence="2 3">
    <name type="scientific">Methylobacterium komagatae</name>
    <dbReference type="NCBI Taxonomy" id="374425"/>
    <lineage>
        <taxon>Bacteria</taxon>
        <taxon>Pseudomonadati</taxon>
        <taxon>Pseudomonadota</taxon>
        <taxon>Alphaproteobacteria</taxon>
        <taxon>Hyphomicrobiales</taxon>
        <taxon>Methylobacteriaceae</taxon>
        <taxon>Methylobacterium</taxon>
    </lineage>
</organism>
<keyword evidence="1" id="KW-0812">Transmembrane</keyword>
<dbReference type="RefSeq" id="WP_378968679.1">
    <property type="nucleotide sequence ID" value="NZ_JBHSWN010000001.1"/>
</dbReference>
<gene>
    <name evidence="2" type="ORF">ACFQE0_08100</name>
</gene>
<dbReference type="Proteomes" id="UP001596292">
    <property type="component" value="Unassembled WGS sequence"/>
</dbReference>
<keyword evidence="1" id="KW-1133">Transmembrane helix</keyword>
<evidence type="ECO:0008006" key="4">
    <source>
        <dbReference type="Google" id="ProtNLM"/>
    </source>
</evidence>
<proteinExistence type="predicted"/>
<evidence type="ECO:0000256" key="1">
    <source>
        <dbReference type="SAM" id="Phobius"/>
    </source>
</evidence>
<protein>
    <recommendedName>
        <fullName evidence="4">ABC transporter permease</fullName>
    </recommendedName>
</protein>
<name>A0ABW2BHM0_9HYPH</name>
<keyword evidence="1" id="KW-0472">Membrane</keyword>
<comment type="caution">
    <text evidence="2">The sequence shown here is derived from an EMBL/GenBank/DDBJ whole genome shotgun (WGS) entry which is preliminary data.</text>
</comment>
<reference evidence="3" key="1">
    <citation type="journal article" date="2019" name="Int. J. Syst. Evol. Microbiol.">
        <title>The Global Catalogue of Microorganisms (GCM) 10K type strain sequencing project: providing services to taxonomists for standard genome sequencing and annotation.</title>
        <authorList>
            <consortium name="The Broad Institute Genomics Platform"/>
            <consortium name="The Broad Institute Genome Sequencing Center for Infectious Disease"/>
            <person name="Wu L."/>
            <person name="Ma J."/>
        </authorList>
    </citation>
    <scope>NUCLEOTIDE SEQUENCE [LARGE SCALE GENOMIC DNA]</scope>
    <source>
        <strain evidence="3">CCUG 48316</strain>
    </source>
</reference>
<accession>A0ABW2BHM0</accession>
<dbReference type="EMBL" id="JBHSWN010000001">
    <property type="protein sequence ID" value="MFC6789582.1"/>
    <property type="molecule type" value="Genomic_DNA"/>
</dbReference>
<feature type="transmembrane region" description="Helical" evidence="1">
    <location>
        <begin position="21"/>
        <end position="40"/>
    </location>
</feature>
<sequence length="41" mass="4278">MSRSSVTPRPTLYRSGLPARLVLAGALAGLVWLAIAWALAA</sequence>
<evidence type="ECO:0000313" key="3">
    <source>
        <dbReference type="Proteomes" id="UP001596292"/>
    </source>
</evidence>
<keyword evidence="3" id="KW-1185">Reference proteome</keyword>
<evidence type="ECO:0000313" key="2">
    <source>
        <dbReference type="EMBL" id="MFC6789582.1"/>
    </source>
</evidence>